<organism evidence="2">
    <name type="scientific">Mycobacterium sp. (strain MCS)</name>
    <dbReference type="NCBI Taxonomy" id="164756"/>
    <lineage>
        <taxon>Bacteria</taxon>
        <taxon>Bacillati</taxon>
        <taxon>Actinomycetota</taxon>
        <taxon>Actinomycetes</taxon>
        <taxon>Mycobacteriales</taxon>
        <taxon>Mycobacteriaceae</taxon>
        <taxon>Mycobacterium</taxon>
    </lineage>
</organism>
<keyword evidence="1" id="KW-0812">Transmembrane</keyword>
<accession>A0A5Q5BDU5</accession>
<dbReference type="AlphaFoldDB" id="A0A5Q5BDU5"/>
<keyword evidence="1" id="KW-0472">Membrane</keyword>
<proteinExistence type="predicted"/>
<name>A0A5Q5BDU5_MYCSS</name>
<sequence length="161" mass="17743" precursor="true">MTRAVAAAMLMLVAVEIYAVVRLDRDDVLTVSAVMLAGALIAARFALRGEVAPASTATDADERGAALRRWVDRTETMIGWSEASRADWDGRLRPLLARQFELATGQRKARDARAFHATGQMLFGPELWQWVDPENVSRTGADEPGPGREALGEILRRLERV</sequence>
<protein>
    <submittedName>
        <fullName evidence="2">Uncharacterized protein</fullName>
    </submittedName>
</protein>
<dbReference type="EMBL" id="CP000384">
    <property type="protein sequence ID" value="ABG06274.1"/>
    <property type="molecule type" value="Genomic_DNA"/>
</dbReference>
<gene>
    <name evidence="2" type="ordered locus">Mmcs_0153</name>
</gene>
<evidence type="ECO:0000256" key="1">
    <source>
        <dbReference type="SAM" id="Phobius"/>
    </source>
</evidence>
<feature type="transmembrane region" description="Helical" evidence="1">
    <location>
        <begin position="29"/>
        <end position="47"/>
    </location>
</feature>
<reference evidence="2" key="1">
    <citation type="submission" date="2006-06" db="EMBL/GenBank/DDBJ databases">
        <title>Complete sequence of chromosome of Mycobacterium sp. MCS.</title>
        <authorList>
            <consortium name="US DOE Joint Genome Institute"/>
            <person name="Copeland A."/>
            <person name="Lucas S."/>
            <person name="Lapidus A."/>
            <person name="Barry K."/>
            <person name="Detter J.C."/>
            <person name="Glavina del Rio T."/>
            <person name="Hammon N."/>
            <person name="Israni S."/>
            <person name="Dalin E."/>
            <person name="Tice H."/>
            <person name="Pitluck S."/>
            <person name="Martinez M."/>
            <person name="Schmutz J."/>
            <person name="Larimer F."/>
            <person name="Land M."/>
            <person name="Hauser L."/>
            <person name="Kyrpides N."/>
            <person name="Kim E."/>
            <person name="Miller C.D."/>
            <person name="Hughes J.E."/>
            <person name="Anderson A.J."/>
            <person name="Sims R.C."/>
            <person name="Richardson P."/>
        </authorList>
    </citation>
    <scope>NUCLEOTIDE SEQUENCE [LARGE SCALE GENOMIC DNA]</scope>
    <source>
        <strain evidence="2">MCS</strain>
    </source>
</reference>
<keyword evidence="1" id="KW-1133">Transmembrane helix</keyword>
<evidence type="ECO:0000313" key="2">
    <source>
        <dbReference type="EMBL" id="ABG06274.1"/>
    </source>
</evidence>
<dbReference type="KEGG" id="mmc:Mmcs_0153"/>